<dbReference type="GO" id="GO:0005819">
    <property type="term" value="C:spindle"/>
    <property type="evidence" value="ECO:0007669"/>
    <property type="project" value="TreeGrafter"/>
</dbReference>
<dbReference type="OrthoDB" id="2130750at2759"/>
<dbReference type="EMBL" id="ML119125">
    <property type="protein sequence ID" value="RPB13043.1"/>
    <property type="molecule type" value="Genomic_DNA"/>
</dbReference>
<reference evidence="9 10" key="1">
    <citation type="journal article" date="2018" name="Nat. Ecol. Evol.">
        <title>Pezizomycetes genomes reveal the molecular basis of ectomycorrhizal truffle lifestyle.</title>
        <authorList>
            <person name="Murat C."/>
            <person name="Payen T."/>
            <person name="Noel B."/>
            <person name="Kuo A."/>
            <person name="Morin E."/>
            <person name="Chen J."/>
            <person name="Kohler A."/>
            <person name="Krizsan K."/>
            <person name="Balestrini R."/>
            <person name="Da Silva C."/>
            <person name="Montanini B."/>
            <person name="Hainaut M."/>
            <person name="Levati E."/>
            <person name="Barry K.W."/>
            <person name="Belfiori B."/>
            <person name="Cichocki N."/>
            <person name="Clum A."/>
            <person name="Dockter R.B."/>
            <person name="Fauchery L."/>
            <person name="Guy J."/>
            <person name="Iotti M."/>
            <person name="Le Tacon F."/>
            <person name="Lindquist E.A."/>
            <person name="Lipzen A."/>
            <person name="Malagnac F."/>
            <person name="Mello A."/>
            <person name="Molinier V."/>
            <person name="Miyauchi S."/>
            <person name="Poulain J."/>
            <person name="Riccioni C."/>
            <person name="Rubini A."/>
            <person name="Sitrit Y."/>
            <person name="Splivallo R."/>
            <person name="Traeger S."/>
            <person name="Wang M."/>
            <person name="Zifcakova L."/>
            <person name="Wipf D."/>
            <person name="Zambonelli A."/>
            <person name="Paolocci F."/>
            <person name="Nowrousian M."/>
            <person name="Ottonello S."/>
            <person name="Baldrian P."/>
            <person name="Spatafora J.W."/>
            <person name="Henrissat B."/>
            <person name="Nagy L.G."/>
            <person name="Aury J.M."/>
            <person name="Wincker P."/>
            <person name="Grigoriev I.V."/>
            <person name="Bonfante P."/>
            <person name="Martin F.M."/>
        </authorList>
    </citation>
    <scope>NUCLEOTIDE SEQUENCE [LARGE SCALE GENOMIC DNA]</scope>
    <source>
        <strain evidence="9 10">CCBAS932</strain>
    </source>
</reference>
<gene>
    <name evidence="9" type="ORF">P167DRAFT_141985</name>
</gene>
<evidence type="ECO:0000313" key="9">
    <source>
        <dbReference type="EMBL" id="RPB13043.1"/>
    </source>
</evidence>
<evidence type="ECO:0000313" key="10">
    <source>
        <dbReference type="Proteomes" id="UP000277580"/>
    </source>
</evidence>
<dbReference type="GO" id="GO:0000743">
    <property type="term" value="P:nuclear migration involved in conjugation with cellular fusion"/>
    <property type="evidence" value="ECO:0007669"/>
    <property type="project" value="TreeGrafter"/>
</dbReference>
<evidence type="ECO:0000259" key="8">
    <source>
        <dbReference type="Pfam" id="PF12455"/>
    </source>
</evidence>
<dbReference type="PANTHER" id="PTHR18916">
    <property type="entry name" value="DYNACTIN 1-RELATED MICROTUBULE-BINDING"/>
    <property type="match status" value="1"/>
</dbReference>
<keyword evidence="4" id="KW-0243">Dynein</keyword>
<dbReference type="GO" id="GO:0000132">
    <property type="term" value="P:establishment of mitotic spindle orientation"/>
    <property type="evidence" value="ECO:0007669"/>
    <property type="project" value="TreeGrafter"/>
</dbReference>
<feature type="coiled-coil region" evidence="7">
    <location>
        <begin position="249"/>
        <end position="304"/>
    </location>
</feature>
<keyword evidence="6" id="KW-0206">Cytoskeleton</keyword>
<keyword evidence="3" id="KW-0493">Microtubule</keyword>
<keyword evidence="10" id="KW-1185">Reference proteome</keyword>
<feature type="domain" description="Dynein associated protein" evidence="8">
    <location>
        <begin position="245"/>
        <end position="532"/>
    </location>
</feature>
<accession>A0A3N4KR40</accession>
<comment type="subcellular location">
    <subcellularLocation>
        <location evidence="1">Cytoplasm</location>
        <location evidence="1">Cytoskeleton</location>
    </subcellularLocation>
</comment>
<evidence type="ECO:0000256" key="1">
    <source>
        <dbReference type="ARBA" id="ARBA00004245"/>
    </source>
</evidence>
<dbReference type="PANTHER" id="PTHR18916:SF6">
    <property type="entry name" value="DYNACTIN SUBUNIT 1"/>
    <property type="match status" value="1"/>
</dbReference>
<keyword evidence="5 7" id="KW-0175">Coiled coil</keyword>
<dbReference type="GO" id="GO:0005874">
    <property type="term" value="C:microtubule"/>
    <property type="evidence" value="ECO:0007669"/>
    <property type="project" value="UniProtKB-KW"/>
</dbReference>
<evidence type="ECO:0000256" key="4">
    <source>
        <dbReference type="ARBA" id="ARBA00023017"/>
    </source>
</evidence>
<keyword evidence="2" id="KW-0963">Cytoplasm</keyword>
<dbReference type="STRING" id="1392247.A0A3N4KR40"/>
<dbReference type="GO" id="GO:0030286">
    <property type="term" value="C:dynein complex"/>
    <property type="evidence" value="ECO:0007669"/>
    <property type="project" value="UniProtKB-KW"/>
</dbReference>
<evidence type="ECO:0000256" key="6">
    <source>
        <dbReference type="ARBA" id="ARBA00023212"/>
    </source>
</evidence>
<sequence length="964" mass="109935">MKTYLEEMEEFKVENEMIVEMATLDREMAEEQTESLRAELEAVRGRAEELEMEVEILREENSELSGEMTQEEKTSAGWLQMEKQNERLKEALLRLRDMTSQTEIELKETIKSLEEDNNELVEIKKAAEGTRERLQISEAAVEDLRQQLETALGAEEMLEDLTERNLSMSEQIEELKATIEDLESLKEISDELEINHVETEKQMQEEIDYKDLVIGEQSRRIAQLDASNEEAEYTITRFRELVTNLQSDLEDMRASQQITETEAEELTARSRSMIDINMKLQITAAKAQNKTIDLELRRLEAEEAVEHLSIVQMFLPEAYRSERDSVLALLRFKRVAFKAHLLHTFVKERLAGQVGQEQAGHEESLMAACDMCDKLTWVSAMCDRFVNCISGCSSQQFARFQGALYELDPVERALNGWIEGLRKDDLKEKQCVAELQRTMALMSHLGEIHLKNDLEGFASDLHMRVLLMQSYMESTAAAMAQIKLMVQNKLPPSIEEGEDENDIASSFAKRADAIVSNSRSAKVIISKILRSLNDFQARSLSLTQDKLGNFTACEDSTKRLGDYARAIGNDVYELLYSDDAKGNVGWQELQSMFFRTTERELVAVEVEIFGAFGKELKSLTNLLVELGSTASDIDMTAEFEKATAPWIVRAHELKTTKTISVDAEEEIRRLKDDILERATQIKLRDKTLEESAVKIELLESRMRNVTKQSERIEELEKLVSEGAIREKDLTDAIENLNEEIQSLETEVDKWKKTANDKRALGEVDRIGAEKAVATAREVDELKKEITSLTGAVNFLRDENARVIKNDLLASDSWLLEPLLAKPEVKEVDEYEQALATEGQDVMAELMLLATQSKVVDLTKGPKNRKTWRPAKETPRSHYLEQREHYESLIAWKEEVTSKALYHDAAKKCLRPQNNRKANNIFGAKVNIKMPRLYPVGSKIIPTATDVVIQEPDGWESLQETMGFT</sequence>
<dbReference type="Pfam" id="PF12455">
    <property type="entry name" value="Dynactin"/>
    <property type="match status" value="1"/>
</dbReference>
<dbReference type="GO" id="GO:0005816">
    <property type="term" value="C:spindle pole body"/>
    <property type="evidence" value="ECO:0007669"/>
    <property type="project" value="TreeGrafter"/>
</dbReference>
<dbReference type="InParanoid" id="A0A3N4KR40"/>
<proteinExistence type="predicted"/>
<name>A0A3N4KR40_9PEZI</name>
<feature type="coiled-coil region" evidence="7">
    <location>
        <begin position="19"/>
        <end position="202"/>
    </location>
</feature>
<feature type="coiled-coil region" evidence="7">
    <location>
        <begin position="653"/>
        <end position="798"/>
    </location>
</feature>
<evidence type="ECO:0000256" key="7">
    <source>
        <dbReference type="SAM" id="Coils"/>
    </source>
</evidence>
<evidence type="ECO:0000256" key="5">
    <source>
        <dbReference type="ARBA" id="ARBA00023054"/>
    </source>
</evidence>
<dbReference type="InterPro" id="IPR022157">
    <property type="entry name" value="Dynactin"/>
</dbReference>
<dbReference type="AlphaFoldDB" id="A0A3N4KR40"/>
<dbReference type="Proteomes" id="UP000277580">
    <property type="component" value="Unassembled WGS sequence"/>
</dbReference>
<evidence type="ECO:0000256" key="2">
    <source>
        <dbReference type="ARBA" id="ARBA00022490"/>
    </source>
</evidence>
<evidence type="ECO:0000256" key="3">
    <source>
        <dbReference type="ARBA" id="ARBA00022701"/>
    </source>
</evidence>
<dbReference type="GO" id="GO:0051286">
    <property type="term" value="C:cell tip"/>
    <property type="evidence" value="ECO:0007669"/>
    <property type="project" value="TreeGrafter"/>
</dbReference>
<protein>
    <recommendedName>
        <fullName evidence="8">Dynein associated protein domain-containing protein</fullName>
    </recommendedName>
</protein>
<organism evidence="9 10">
    <name type="scientific">Morchella conica CCBAS932</name>
    <dbReference type="NCBI Taxonomy" id="1392247"/>
    <lineage>
        <taxon>Eukaryota</taxon>
        <taxon>Fungi</taxon>
        <taxon>Dikarya</taxon>
        <taxon>Ascomycota</taxon>
        <taxon>Pezizomycotina</taxon>
        <taxon>Pezizomycetes</taxon>
        <taxon>Pezizales</taxon>
        <taxon>Morchellaceae</taxon>
        <taxon>Morchella</taxon>
    </lineage>
</organism>